<keyword evidence="2" id="KW-1185">Reference proteome</keyword>
<proteinExistence type="predicted"/>
<reference evidence="2" key="1">
    <citation type="journal article" date="2022" name="Nat. Commun.">
        <title>Chromosome evolution and the genetic basis of agronomically important traits in greater yam.</title>
        <authorList>
            <person name="Bredeson J.V."/>
            <person name="Lyons J.B."/>
            <person name="Oniyinde I.O."/>
            <person name="Okereke N.R."/>
            <person name="Kolade O."/>
            <person name="Nnabue I."/>
            <person name="Nwadili C.O."/>
            <person name="Hribova E."/>
            <person name="Parker M."/>
            <person name="Nwogha J."/>
            <person name="Shu S."/>
            <person name="Carlson J."/>
            <person name="Kariba R."/>
            <person name="Muthemba S."/>
            <person name="Knop K."/>
            <person name="Barton G.J."/>
            <person name="Sherwood A.V."/>
            <person name="Lopez-Montes A."/>
            <person name="Asiedu R."/>
            <person name="Jamnadass R."/>
            <person name="Muchugi A."/>
            <person name="Goodstein D."/>
            <person name="Egesi C.N."/>
            <person name="Featherston J."/>
            <person name="Asfaw A."/>
            <person name="Simpson G.G."/>
            <person name="Dolezel J."/>
            <person name="Hendre P.S."/>
            <person name="Van Deynze A."/>
            <person name="Kumar P.L."/>
            <person name="Obidiegwu J.E."/>
            <person name="Bhattacharjee R."/>
            <person name="Rokhsar D.S."/>
        </authorList>
    </citation>
    <scope>NUCLEOTIDE SEQUENCE [LARGE SCALE GENOMIC DNA]</scope>
    <source>
        <strain evidence="2">cv. TDa95/00328</strain>
    </source>
</reference>
<dbReference type="Proteomes" id="UP000827976">
    <property type="component" value="Chromosome 19"/>
</dbReference>
<name>A0ACB7TWI0_DIOAL</name>
<comment type="caution">
    <text evidence="1">The sequence shown here is derived from an EMBL/GenBank/DDBJ whole genome shotgun (WGS) entry which is preliminary data.</text>
</comment>
<organism evidence="1 2">
    <name type="scientific">Dioscorea alata</name>
    <name type="common">Purple yam</name>
    <dbReference type="NCBI Taxonomy" id="55571"/>
    <lineage>
        <taxon>Eukaryota</taxon>
        <taxon>Viridiplantae</taxon>
        <taxon>Streptophyta</taxon>
        <taxon>Embryophyta</taxon>
        <taxon>Tracheophyta</taxon>
        <taxon>Spermatophyta</taxon>
        <taxon>Magnoliopsida</taxon>
        <taxon>Liliopsida</taxon>
        <taxon>Dioscoreales</taxon>
        <taxon>Dioscoreaceae</taxon>
        <taxon>Dioscorea</taxon>
    </lineage>
</organism>
<accession>A0ACB7TWI0</accession>
<keyword evidence="1" id="KW-0378">Hydrolase</keyword>
<sequence>MIVQHTLFDDLRGVSNDLKDINDELFIQMDIMETMFSKVRWYSPFIYVYQDLFSPRQFSSQIRTLGTIDSRLEEILKQKLNNNLTLFDVDPTVEHDTLVGRIEKVAENLVEMLVTGSSPGVYVHGIVGEKGIGKTTLAKQVFNHKTIKDKFHSLIWVDVHKNSTCLTIMNFIEKFGDDLNHVKEILVVLDDVNDSKVLEEMTDLIFRRLHNITNVFVLVTTRYESVITHESIYKHNLPLLSEEDGWALMCKLLFNDGEKGNMQHFEQIGKKMVNKCHGLPLSIKTISRILNVKEKNHSEWEKVLENIIVSLEPSKKLPETVCLLPYENLSPYIKQCFIFCDFFPEDYIFEKNILIQQWVNVAGLVKEPSMSTEEKKEKTQLLEDVANDYYMELLESNILQPAAECLYYDGETMCRMHDNLNSFG</sequence>
<evidence type="ECO:0000313" key="2">
    <source>
        <dbReference type="Proteomes" id="UP000827976"/>
    </source>
</evidence>
<gene>
    <name evidence="1" type="ORF">IHE45_19G013700</name>
</gene>
<protein>
    <submittedName>
        <fullName evidence="1">P-loop containing nucleoside triphosphate hydrolase protein</fullName>
    </submittedName>
</protein>
<dbReference type="EMBL" id="CM037029">
    <property type="protein sequence ID" value="KAH7652382.1"/>
    <property type="molecule type" value="Genomic_DNA"/>
</dbReference>
<evidence type="ECO:0000313" key="1">
    <source>
        <dbReference type="EMBL" id="KAH7652382.1"/>
    </source>
</evidence>